<feature type="region of interest" description="Disordered" evidence="1">
    <location>
        <begin position="35"/>
        <end position="57"/>
    </location>
</feature>
<name>A0ABP0Q008_9DINO</name>
<evidence type="ECO:0000313" key="3">
    <source>
        <dbReference type="Proteomes" id="UP001642464"/>
    </source>
</evidence>
<comment type="caution">
    <text evidence="2">The sequence shown here is derived from an EMBL/GenBank/DDBJ whole genome shotgun (WGS) entry which is preliminary data.</text>
</comment>
<gene>
    <name evidence="2" type="ORF">SCF082_LOCUS38299</name>
</gene>
<organism evidence="2 3">
    <name type="scientific">Durusdinium trenchii</name>
    <dbReference type="NCBI Taxonomy" id="1381693"/>
    <lineage>
        <taxon>Eukaryota</taxon>
        <taxon>Sar</taxon>
        <taxon>Alveolata</taxon>
        <taxon>Dinophyceae</taxon>
        <taxon>Suessiales</taxon>
        <taxon>Symbiodiniaceae</taxon>
        <taxon>Durusdinium</taxon>
    </lineage>
</organism>
<evidence type="ECO:0008006" key="4">
    <source>
        <dbReference type="Google" id="ProtNLM"/>
    </source>
</evidence>
<feature type="compositionally biased region" description="Acidic residues" evidence="1">
    <location>
        <begin position="41"/>
        <end position="53"/>
    </location>
</feature>
<protein>
    <recommendedName>
        <fullName evidence="4">PS II complex 12 kDa extrinsic protein</fullName>
    </recommendedName>
</protein>
<proteinExistence type="predicted"/>
<reference evidence="2 3" key="1">
    <citation type="submission" date="2024-02" db="EMBL/GenBank/DDBJ databases">
        <authorList>
            <person name="Chen Y."/>
            <person name="Shah S."/>
            <person name="Dougan E. K."/>
            <person name="Thang M."/>
            <person name="Chan C."/>
        </authorList>
    </citation>
    <scope>NUCLEOTIDE SEQUENCE [LARGE SCALE GENOMIC DNA]</scope>
</reference>
<evidence type="ECO:0000256" key="1">
    <source>
        <dbReference type="SAM" id="MobiDB-lite"/>
    </source>
</evidence>
<feature type="non-terminal residue" evidence="2">
    <location>
        <position position="1"/>
    </location>
</feature>
<accession>A0ABP0Q008</accession>
<sequence length="146" mass="16451">SPLRLKHPVSSKTAVAVMMATGLLSSTLGSLTPPCKPDEHFDLDEPVPDFPEDEGAKSYMSGELVDGKQTELKTPRQSYLVWHFPDELPDDVAIPPNRLLHEIKKKQFSQFVESICATPRKFQKEIEKYRKVMYVQEGPARQVSAP</sequence>
<dbReference type="EMBL" id="CAXAMM010038714">
    <property type="protein sequence ID" value="CAK9080315.1"/>
    <property type="molecule type" value="Genomic_DNA"/>
</dbReference>
<keyword evidence="3" id="KW-1185">Reference proteome</keyword>
<evidence type="ECO:0000313" key="2">
    <source>
        <dbReference type="EMBL" id="CAK9080315.1"/>
    </source>
</evidence>
<dbReference type="Proteomes" id="UP001642464">
    <property type="component" value="Unassembled WGS sequence"/>
</dbReference>